<evidence type="ECO:0000256" key="6">
    <source>
        <dbReference type="ARBA" id="ARBA00022691"/>
    </source>
</evidence>
<feature type="binding site" evidence="7">
    <location>
        <position position="118"/>
    </location>
    <ligand>
        <name>S-adenosyl-L-methionine</name>
        <dbReference type="ChEBI" id="CHEBI:59789"/>
    </ligand>
</feature>
<name>A0A0K2ZXA3_9XANT</name>
<evidence type="ECO:0000256" key="7">
    <source>
        <dbReference type="HAMAP-Rule" id="MF_01007"/>
    </source>
</evidence>
<comment type="similarity">
    <text evidence="1 7">Belongs to the methyltransferase superfamily. RsmH family.</text>
</comment>
<dbReference type="EC" id="2.1.1.199" evidence="7"/>
<feature type="binding site" evidence="7">
    <location>
        <position position="67"/>
    </location>
    <ligand>
        <name>S-adenosyl-L-methionine</name>
        <dbReference type="ChEBI" id="CHEBI:59789"/>
    </ligand>
</feature>
<dbReference type="FunFam" id="1.10.150.170:FF:000001">
    <property type="entry name" value="Ribosomal RNA small subunit methyltransferase H"/>
    <property type="match status" value="1"/>
</dbReference>
<dbReference type="Gene3D" id="1.10.150.170">
    <property type="entry name" value="Putative methyltransferase TM0872, insert domain"/>
    <property type="match status" value="1"/>
</dbReference>
<comment type="catalytic activity">
    <reaction evidence="7">
        <text>cytidine(1402) in 16S rRNA + S-adenosyl-L-methionine = N(4)-methylcytidine(1402) in 16S rRNA + S-adenosyl-L-homocysteine + H(+)</text>
        <dbReference type="Rhea" id="RHEA:42928"/>
        <dbReference type="Rhea" id="RHEA-COMP:10286"/>
        <dbReference type="Rhea" id="RHEA-COMP:10287"/>
        <dbReference type="ChEBI" id="CHEBI:15378"/>
        <dbReference type="ChEBI" id="CHEBI:57856"/>
        <dbReference type="ChEBI" id="CHEBI:59789"/>
        <dbReference type="ChEBI" id="CHEBI:74506"/>
        <dbReference type="ChEBI" id="CHEBI:82748"/>
        <dbReference type="EC" id="2.1.1.199"/>
    </reaction>
</comment>
<evidence type="ECO:0000313" key="9">
    <source>
        <dbReference type="EMBL" id="CTP88814.1"/>
    </source>
</evidence>
<keyword evidence="3 7" id="KW-0698">rRNA processing</keyword>
<evidence type="ECO:0000256" key="4">
    <source>
        <dbReference type="ARBA" id="ARBA00022603"/>
    </source>
</evidence>
<dbReference type="AlphaFoldDB" id="A0A0K2ZXA3"/>
<dbReference type="GO" id="GO:0005737">
    <property type="term" value="C:cytoplasm"/>
    <property type="evidence" value="ECO:0007669"/>
    <property type="project" value="UniProtKB-SubCell"/>
</dbReference>
<protein>
    <recommendedName>
        <fullName evidence="7">Ribosomal RNA small subunit methyltransferase H</fullName>
        <ecNumber evidence="7">2.1.1.199</ecNumber>
    </recommendedName>
    <alternativeName>
        <fullName evidence="7">16S rRNA m(4)C1402 methyltransferase</fullName>
    </alternativeName>
    <alternativeName>
        <fullName evidence="7">rRNA (cytosine-N(4)-)-methyltransferase RsmH</fullName>
    </alternativeName>
</protein>
<dbReference type="PANTHER" id="PTHR11265:SF0">
    <property type="entry name" value="12S RRNA N4-METHYLCYTIDINE METHYLTRANSFERASE"/>
    <property type="match status" value="1"/>
</dbReference>
<dbReference type="InterPro" id="IPR002903">
    <property type="entry name" value="RsmH"/>
</dbReference>
<comment type="function">
    <text evidence="7">Specifically methylates the N4 position of cytidine in position 1402 (C1402) of 16S rRNA.</text>
</comment>
<evidence type="ECO:0000256" key="2">
    <source>
        <dbReference type="ARBA" id="ARBA00022490"/>
    </source>
</evidence>
<evidence type="ECO:0000256" key="1">
    <source>
        <dbReference type="ARBA" id="ARBA00010396"/>
    </source>
</evidence>
<dbReference type="InterPro" id="IPR023397">
    <property type="entry name" value="SAM-dep_MeTrfase_MraW_recog"/>
</dbReference>
<gene>
    <name evidence="7 9" type="primary">rsmH</name>
    <name evidence="9" type="ORF">XTALMG727_2505</name>
</gene>
<dbReference type="Gene3D" id="3.40.50.150">
    <property type="entry name" value="Vaccinia Virus protein VP39"/>
    <property type="match status" value="1"/>
</dbReference>
<feature type="region of interest" description="Disordered" evidence="8">
    <location>
        <begin position="318"/>
        <end position="380"/>
    </location>
</feature>
<organism evidence="9 10">
    <name type="scientific">Xanthomonas graminis pv. arrhenatheri LMG 727</name>
    <dbReference type="NCBI Taxonomy" id="1195923"/>
    <lineage>
        <taxon>Bacteria</taxon>
        <taxon>Pseudomonadati</taxon>
        <taxon>Pseudomonadota</taxon>
        <taxon>Gammaproteobacteria</taxon>
        <taxon>Lysobacterales</taxon>
        <taxon>Lysobacteraceae</taxon>
        <taxon>Xanthomonas</taxon>
        <taxon>Xanthomonas translucens group</taxon>
        <taxon>Xanthomonas graminis</taxon>
    </lineage>
</organism>
<accession>A0A0K2ZXA3</accession>
<dbReference type="EMBL" id="CXOI01000040">
    <property type="protein sequence ID" value="CTP88814.1"/>
    <property type="molecule type" value="Genomic_DNA"/>
</dbReference>
<dbReference type="GO" id="GO:0070475">
    <property type="term" value="P:rRNA base methylation"/>
    <property type="evidence" value="ECO:0007669"/>
    <property type="project" value="UniProtKB-UniRule"/>
</dbReference>
<keyword evidence="5 7" id="KW-0808">Transferase</keyword>
<dbReference type="HAMAP" id="MF_01007">
    <property type="entry name" value="16SrRNA_methyltr_H"/>
    <property type="match status" value="1"/>
</dbReference>
<dbReference type="InterPro" id="IPR029063">
    <property type="entry name" value="SAM-dependent_MTases_sf"/>
</dbReference>
<sequence>MRGQAQAGHLPVSQPPAAHVPVLFAQVMDGLQVIEDGIYLDGTFGRGGHARGVLHKLGPGGRLLLMDKDPEAIAAAELAFGDDARVRIRRGSFAELAQWDAAAELDGVLFDLGVSSPQLDVAERGFSFGKDGPLDMRMDPDAGESAAQWLARADERAIADVLWTYGDERQSRRIARAIVARRAEQPLTRTAQLADLIASVMPRGDSKTHPATRSFQAIRIHINRELADLEAGLDAALARLKPGGRLAVISFHSLEDRIVKQFMNRHAKAPPSNRRLPEAQPFVPTLQLHGGAIKADVDELAGNPRARSAVLRVAEKLAGPGAGDRGPVESNGKSNGKSAAADGLAAPAVHLLSPGPRSRVPGPASRPQSRVPAQLHRSAP</sequence>
<feature type="binding site" evidence="7">
    <location>
        <position position="111"/>
    </location>
    <ligand>
        <name>S-adenosyl-L-methionine</name>
        <dbReference type="ChEBI" id="CHEBI:59789"/>
    </ligand>
</feature>
<proteinExistence type="inferred from homology"/>
<dbReference type="SUPFAM" id="SSF53335">
    <property type="entry name" value="S-adenosyl-L-methionine-dependent methyltransferases"/>
    <property type="match status" value="1"/>
</dbReference>
<feature type="binding site" evidence="7">
    <location>
        <begin position="47"/>
        <end position="49"/>
    </location>
    <ligand>
        <name>S-adenosyl-L-methionine</name>
        <dbReference type="ChEBI" id="CHEBI:59789"/>
    </ligand>
</feature>
<dbReference type="Pfam" id="PF01795">
    <property type="entry name" value="Methyltransf_5"/>
    <property type="match status" value="1"/>
</dbReference>
<feature type="binding site" evidence="7">
    <location>
        <position position="93"/>
    </location>
    <ligand>
        <name>S-adenosyl-L-methionine</name>
        <dbReference type="ChEBI" id="CHEBI:59789"/>
    </ligand>
</feature>
<keyword evidence="4 7" id="KW-0489">Methyltransferase</keyword>
<evidence type="ECO:0000256" key="3">
    <source>
        <dbReference type="ARBA" id="ARBA00022552"/>
    </source>
</evidence>
<evidence type="ECO:0000313" key="10">
    <source>
        <dbReference type="Proteomes" id="UP000046187"/>
    </source>
</evidence>
<dbReference type="RefSeq" id="WP_053835652.1">
    <property type="nucleotide sequence ID" value="NZ_CXOI01000040.1"/>
</dbReference>
<keyword evidence="10" id="KW-1185">Reference proteome</keyword>
<dbReference type="NCBIfam" id="TIGR00006">
    <property type="entry name" value="16S rRNA (cytosine(1402)-N(4))-methyltransferase RsmH"/>
    <property type="match status" value="1"/>
</dbReference>
<keyword evidence="6 7" id="KW-0949">S-adenosyl-L-methionine</keyword>
<dbReference type="SUPFAM" id="SSF81799">
    <property type="entry name" value="Putative methyltransferase TM0872, insert domain"/>
    <property type="match status" value="1"/>
</dbReference>
<comment type="subcellular location">
    <subcellularLocation>
        <location evidence="7">Cytoplasm</location>
    </subcellularLocation>
</comment>
<keyword evidence="2 7" id="KW-0963">Cytoplasm</keyword>
<dbReference type="PANTHER" id="PTHR11265">
    <property type="entry name" value="S-ADENOSYL-METHYLTRANSFERASE MRAW"/>
    <property type="match status" value="1"/>
</dbReference>
<reference evidence="10" key="1">
    <citation type="submission" date="2015-07" db="EMBL/GenBank/DDBJ databases">
        <authorList>
            <person name="Wibberg D."/>
        </authorList>
    </citation>
    <scope>NUCLEOTIDE SEQUENCE [LARGE SCALE GENOMIC DNA]</scope>
</reference>
<dbReference type="GO" id="GO:0071424">
    <property type="term" value="F:rRNA (cytosine-N4-)-methyltransferase activity"/>
    <property type="evidence" value="ECO:0007669"/>
    <property type="project" value="UniProtKB-UniRule"/>
</dbReference>
<dbReference type="Proteomes" id="UP000046187">
    <property type="component" value="Unassembled WGS sequence"/>
</dbReference>
<evidence type="ECO:0000256" key="5">
    <source>
        <dbReference type="ARBA" id="ARBA00022679"/>
    </source>
</evidence>
<evidence type="ECO:0000256" key="8">
    <source>
        <dbReference type="SAM" id="MobiDB-lite"/>
    </source>
</evidence>